<sequence>MQKTTWPLLEERYQLEGLALWLNKNAHKWIQASGTINDRMQVQLNARLKDWLTAYSHFLQSSDPQEAKPVLLRPHQDPIYQWLAKFKHHPLFSQYVYLCTPLPWQLETLEKTFLELNANPAKDVKEDQQEVVQQIRSYLKIIGSQTSEQMQTNCDPSIDFSELDPQKLRQRALTLAFSQLTTKEND</sequence>
<comment type="caution">
    <text evidence="1">The sequence shown here is derived from an EMBL/GenBank/DDBJ whole genome shotgun (WGS) entry which is preliminary data.</text>
</comment>
<name>A0ABQ5ZW82_9GAMM</name>
<proteinExistence type="predicted"/>
<dbReference type="Proteomes" id="UP001156682">
    <property type="component" value="Unassembled WGS sequence"/>
</dbReference>
<protein>
    <submittedName>
        <fullName evidence="1">Uncharacterized protein</fullName>
    </submittedName>
</protein>
<reference evidence="2" key="1">
    <citation type="journal article" date="2019" name="Int. J. Syst. Evol. Microbiol.">
        <title>The Global Catalogue of Microorganisms (GCM) 10K type strain sequencing project: providing services to taxonomists for standard genome sequencing and annotation.</title>
        <authorList>
            <consortium name="The Broad Institute Genomics Platform"/>
            <consortium name="The Broad Institute Genome Sequencing Center for Infectious Disease"/>
            <person name="Wu L."/>
            <person name="Ma J."/>
        </authorList>
    </citation>
    <scope>NUCLEOTIDE SEQUENCE [LARGE SCALE GENOMIC DNA]</scope>
    <source>
        <strain evidence="2">NBRC 100033</strain>
    </source>
</reference>
<evidence type="ECO:0000313" key="1">
    <source>
        <dbReference type="EMBL" id="GLR63578.1"/>
    </source>
</evidence>
<evidence type="ECO:0000313" key="2">
    <source>
        <dbReference type="Proteomes" id="UP001156682"/>
    </source>
</evidence>
<dbReference type="RefSeq" id="WP_027849912.1">
    <property type="nucleotide sequence ID" value="NZ_BSOR01000016.1"/>
</dbReference>
<accession>A0ABQ5ZW82</accession>
<keyword evidence="2" id="KW-1185">Reference proteome</keyword>
<organism evidence="1 2">
    <name type="scientific">Marinospirillum insulare</name>
    <dbReference type="NCBI Taxonomy" id="217169"/>
    <lineage>
        <taxon>Bacteria</taxon>
        <taxon>Pseudomonadati</taxon>
        <taxon>Pseudomonadota</taxon>
        <taxon>Gammaproteobacteria</taxon>
        <taxon>Oceanospirillales</taxon>
        <taxon>Oceanospirillaceae</taxon>
        <taxon>Marinospirillum</taxon>
    </lineage>
</organism>
<dbReference type="EMBL" id="BSOR01000016">
    <property type="protein sequence ID" value="GLR63578.1"/>
    <property type="molecule type" value="Genomic_DNA"/>
</dbReference>
<gene>
    <name evidence="1" type="ORF">GCM10007878_10130</name>
</gene>